<feature type="region of interest" description="Disordered" evidence="2">
    <location>
        <begin position="304"/>
        <end position="328"/>
    </location>
</feature>
<evidence type="ECO:0000256" key="1">
    <source>
        <dbReference type="SAM" id="Coils"/>
    </source>
</evidence>
<dbReference type="InterPro" id="IPR021827">
    <property type="entry name" value="Nup186/Nup192/Nup205"/>
</dbReference>
<proteinExistence type="predicted"/>
<reference evidence="3" key="1">
    <citation type="submission" date="2021-01" db="EMBL/GenBank/DDBJ databases">
        <authorList>
            <person name="Lovell J.T."/>
            <person name="Bentley N."/>
            <person name="Bhattarai G."/>
            <person name="Jenkins J.W."/>
            <person name="Sreedasyam A."/>
            <person name="Alarcon Y."/>
            <person name="Bock C."/>
            <person name="Boston L."/>
            <person name="Carlson J."/>
            <person name="Cervantes K."/>
            <person name="Clermont K."/>
            <person name="Krom N."/>
            <person name="Kubenka K."/>
            <person name="Mamidi S."/>
            <person name="Mattison C."/>
            <person name="Monteros M."/>
            <person name="Pisani C."/>
            <person name="Plott C."/>
            <person name="Rajasekar S."/>
            <person name="Rhein H.S."/>
            <person name="Rohla C."/>
            <person name="Song M."/>
            <person name="Hilaire R.S."/>
            <person name="Shu S."/>
            <person name="Wells L."/>
            <person name="Wang X."/>
            <person name="Webber J."/>
            <person name="Heerema R.J."/>
            <person name="Klein P."/>
            <person name="Conner P."/>
            <person name="Grauke L."/>
            <person name="Grimwood J."/>
            <person name="Schmutz J."/>
            <person name="Randall J.J."/>
        </authorList>
    </citation>
    <scope>NUCLEOTIDE SEQUENCE</scope>
    <source>
        <tissue evidence="3">Leaf</tissue>
    </source>
</reference>
<organism evidence="3 4">
    <name type="scientific">Carya illinoinensis</name>
    <name type="common">Pecan</name>
    <dbReference type="NCBI Taxonomy" id="32201"/>
    <lineage>
        <taxon>Eukaryota</taxon>
        <taxon>Viridiplantae</taxon>
        <taxon>Streptophyta</taxon>
        <taxon>Embryophyta</taxon>
        <taxon>Tracheophyta</taxon>
        <taxon>Spermatophyta</taxon>
        <taxon>Magnoliopsida</taxon>
        <taxon>eudicotyledons</taxon>
        <taxon>Gunneridae</taxon>
        <taxon>Pentapetalae</taxon>
        <taxon>rosids</taxon>
        <taxon>fabids</taxon>
        <taxon>Fagales</taxon>
        <taxon>Juglandaceae</taxon>
        <taxon>Carya</taxon>
    </lineage>
</organism>
<accession>A0A922JL75</accession>
<dbReference type="AlphaFoldDB" id="A0A922JL75"/>
<dbReference type="GO" id="GO:0005643">
    <property type="term" value="C:nuclear pore"/>
    <property type="evidence" value="ECO:0007669"/>
    <property type="project" value="InterPro"/>
</dbReference>
<dbReference type="PANTHER" id="PTHR31344">
    <property type="entry name" value="NUCLEAR PORE COMPLEX PROTEIN NUP205"/>
    <property type="match status" value="1"/>
</dbReference>
<evidence type="ECO:0000313" key="3">
    <source>
        <dbReference type="EMBL" id="KAG6712566.1"/>
    </source>
</evidence>
<sequence length="650" mass="71683">MVTASKKSGIKSESAKDSTERVNIGILEDEEKKELQENGQGEYALQAKPYNLEEKLVESDRRINELKQVKSVQFPFNSANSSVMFSTSQLREQGDNIIAPEAACTTSFSTNESEATLSSLSDGKVKLESKIEMIEEEFPFNSAKSNGMFSTHQLREPGVNINVPEAASATVYSPNESEATVRGFSDGKAELESKIEMLEEELREAAAVEVALYSVVAEHGSSTTKVHAPARRLSRFYLHACKARSPANRASAARTAVSGLVPVAKACGNDVPRLTFWLSNSILLRAIVSQAVDKLQLCAGPNTPSGGDGNGLGEKSSLNCQESSLHPEQKNNTEEYFDDWEDPQTFIVALENVEAWIFSRIIESVWWQTLTPHMQPSAAKGSGLRKSHGRKYGLGDQGQVNFSIDLWKKAFKDACERLCPLRAGGHQCGCLPVLARLIGNWSRWLTDLFGIDDENASEDGVELDDDKKLECETPFKAFHLLHSLSDLMMLPFELLADRSTRKEVCPKFGGSLIKRVLINFVPDEFCPDPIPEAVLKALDSEDHLEADEFSITSFPCTAAPTVYQPPPPASLISIIGEIGNQSMTSGSSVLRKSYTSDDELDELDSPMTSIVMDNFRVSPTLEKPNLMPKRGGGRKVVRYKLLREEWRDGE</sequence>
<keyword evidence="1" id="KW-0175">Coiled coil</keyword>
<evidence type="ECO:0008006" key="5">
    <source>
        <dbReference type="Google" id="ProtNLM"/>
    </source>
</evidence>
<dbReference type="PANTHER" id="PTHR31344:SF13">
    <property type="entry name" value="EEIG1_EHBP1 PROTEIN AMINO-TERMINAL DOMAIN PROTEIN"/>
    <property type="match status" value="1"/>
</dbReference>
<dbReference type="EMBL" id="CM031829">
    <property type="protein sequence ID" value="KAG6712566.1"/>
    <property type="molecule type" value="Genomic_DNA"/>
</dbReference>
<name>A0A922JL75_CARIL</name>
<comment type="caution">
    <text evidence="3">The sequence shown here is derived from an EMBL/GenBank/DDBJ whole genome shotgun (WGS) entry which is preliminary data.</text>
</comment>
<feature type="region of interest" description="Disordered" evidence="2">
    <location>
        <begin position="1"/>
        <end position="42"/>
    </location>
</feature>
<dbReference type="Proteomes" id="UP000811246">
    <property type="component" value="Chromosome 5"/>
</dbReference>
<evidence type="ECO:0000313" key="4">
    <source>
        <dbReference type="Proteomes" id="UP000811246"/>
    </source>
</evidence>
<gene>
    <name evidence="3" type="ORF">I3842_05G110300</name>
</gene>
<feature type="coiled-coil region" evidence="1">
    <location>
        <begin position="181"/>
        <end position="208"/>
    </location>
</feature>
<evidence type="ECO:0000256" key="2">
    <source>
        <dbReference type="SAM" id="MobiDB-lite"/>
    </source>
</evidence>
<protein>
    <recommendedName>
        <fullName evidence="5">Dilute domain-containing protein</fullName>
    </recommendedName>
</protein>